<organism evidence="7">
    <name type="scientific">marine sediment metagenome</name>
    <dbReference type="NCBI Taxonomy" id="412755"/>
    <lineage>
        <taxon>unclassified sequences</taxon>
        <taxon>metagenomes</taxon>
        <taxon>ecological metagenomes</taxon>
    </lineage>
</organism>
<sequence>MIFMLTTEPKRLVQSLMQVAKLPYRIGYTLYAALRFIPLAYEEHKNITNAHLVRGVGFSRIGLFSKLNLLKSSVIPLLISGIRKAQDVSIAMDSRGFGAYKKRTIIDEIKVRNQDRIFVIITLFLLIFYIFFLIYYKI</sequence>
<evidence type="ECO:0000256" key="2">
    <source>
        <dbReference type="ARBA" id="ARBA00022692"/>
    </source>
</evidence>
<evidence type="ECO:0000313" key="6">
    <source>
        <dbReference type="EMBL" id="GAG63593.1"/>
    </source>
</evidence>
<reference evidence="7" key="1">
    <citation type="journal article" date="2014" name="Front. Microbiol.">
        <title>High frequency of phylogenetically diverse reductive dehalogenase-homologous genes in deep subseafloor sedimentary metagenomes.</title>
        <authorList>
            <person name="Kawai M."/>
            <person name="Futagami T."/>
            <person name="Toyoda A."/>
            <person name="Takaki Y."/>
            <person name="Nishi S."/>
            <person name="Hori S."/>
            <person name="Arai W."/>
            <person name="Tsubouchi T."/>
            <person name="Morono Y."/>
            <person name="Uchiyama I."/>
            <person name="Ito T."/>
            <person name="Fujiyama A."/>
            <person name="Inagaki F."/>
            <person name="Takami H."/>
        </authorList>
    </citation>
    <scope>NUCLEOTIDE SEQUENCE</scope>
    <source>
        <strain evidence="7">Expedition CK06-06</strain>
    </source>
</reference>
<evidence type="ECO:0000313" key="7">
    <source>
        <dbReference type="EMBL" id="GAG65363.1"/>
    </source>
</evidence>
<protein>
    <recommendedName>
        <fullName evidence="8">Cobalt transport protein</fullName>
    </recommendedName>
</protein>
<accession>X0ZY15</accession>
<proteinExistence type="predicted"/>
<dbReference type="GO" id="GO:0005886">
    <property type="term" value="C:plasma membrane"/>
    <property type="evidence" value="ECO:0007669"/>
    <property type="project" value="UniProtKB-ARBA"/>
</dbReference>
<evidence type="ECO:0008006" key="8">
    <source>
        <dbReference type="Google" id="ProtNLM"/>
    </source>
</evidence>
<evidence type="ECO:0000256" key="3">
    <source>
        <dbReference type="ARBA" id="ARBA00022989"/>
    </source>
</evidence>
<evidence type="ECO:0000256" key="1">
    <source>
        <dbReference type="ARBA" id="ARBA00004141"/>
    </source>
</evidence>
<dbReference type="EMBL" id="BART01000078">
    <property type="protein sequence ID" value="GAG63593.1"/>
    <property type="molecule type" value="Genomic_DNA"/>
</dbReference>
<evidence type="ECO:0000256" key="4">
    <source>
        <dbReference type="ARBA" id="ARBA00023136"/>
    </source>
</evidence>
<gene>
    <name evidence="6" type="ORF">S01H4_00545</name>
    <name evidence="7" type="ORF">S01H4_00843</name>
</gene>
<evidence type="ECO:0000256" key="5">
    <source>
        <dbReference type="SAM" id="Phobius"/>
    </source>
</evidence>
<name>X0ZY15_9ZZZZ</name>
<dbReference type="Pfam" id="PF02361">
    <property type="entry name" value="CbiQ"/>
    <property type="match status" value="1"/>
</dbReference>
<keyword evidence="2 5" id="KW-0812">Transmembrane</keyword>
<dbReference type="InterPro" id="IPR003339">
    <property type="entry name" value="ABC/ECF_trnsptr_transmembrane"/>
</dbReference>
<keyword evidence="4 5" id="KW-0472">Membrane</keyword>
<comment type="caution">
    <text evidence="7">The sequence shown here is derived from an EMBL/GenBank/DDBJ whole genome shotgun (WGS) entry which is preliminary data.</text>
</comment>
<dbReference type="AlphaFoldDB" id="X0ZY15"/>
<dbReference type="PANTHER" id="PTHR33514:SF13">
    <property type="entry name" value="PROTEIN ABCI12, CHLOROPLASTIC"/>
    <property type="match status" value="1"/>
</dbReference>
<feature type="transmembrane region" description="Helical" evidence="5">
    <location>
        <begin position="117"/>
        <end position="136"/>
    </location>
</feature>
<comment type="subcellular location">
    <subcellularLocation>
        <location evidence="1">Membrane</location>
        <topology evidence="1">Multi-pass membrane protein</topology>
    </subcellularLocation>
</comment>
<dbReference type="PANTHER" id="PTHR33514">
    <property type="entry name" value="PROTEIN ABCI12, CHLOROPLASTIC"/>
    <property type="match status" value="1"/>
</dbReference>
<dbReference type="CDD" id="cd16914">
    <property type="entry name" value="EcfT"/>
    <property type="match status" value="1"/>
</dbReference>
<dbReference type="EMBL" id="BART01000131">
    <property type="protein sequence ID" value="GAG65363.1"/>
    <property type="molecule type" value="Genomic_DNA"/>
</dbReference>
<keyword evidence="3 5" id="KW-1133">Transmembrane helix</keyword>